<dbReference type="InterPro" id="IPR017894">
    <property type="entry name" value="HTH_IS21_transposase_type"/>
</dbReference>
<dbReference type="GO" id="GO:0003677">
    <property type="term" value="F:DNA binding"/>
    <property type="evidence" value="ECO:0007669"/>
    <property type="project" value="UniProtKB-KW"/>
</dbReference>
<dbReference type="GO" id="GO:0000150">
    <property type="term" value="F:DNA strand exchange activity"/>
    <property type="evidence" value="ECO:0007669"/>
    <property type="project" value="InterPro"/>
</dbReference>
<gene>
    <name evidence="5" type="ORF">DU34_07300</name>
</gene>
<dbReference type="EMBL" id="JJOU01000230">
    <property type="protein sequence ID" value="KKG07268.1"/>
    <property type="molecule type" value="Genomic_DNA"/>
</dbReference>
<sequence length="213" mass="24861">MLKTEEWLLIRDLYSQGFSISEIAKQTGFDRKTVRKYLRLKTLPEPQKRSGRKSKLDPFKPYIQEKLKEGPYTAARLYREIKEMGFDGGKTIVKDFVQKIRPEQGIPAVLRYETKPGVQAQVDWGELGTVEVDGKVKKLFCFNMILGYSRMRYVEFTLSIDTPTLIQCHLNAFEHFEGFTQEILYDNMVRREVMLWIAEQPAILSIQDVPILM</sequence>
<dbReference type="Proteomes" id="UP000034047">
    <property type="component" value="Unassembled WGS sequence"/>
</dbReference>
<dbReference type="Gene3D" id="1.10.10.60">
    <property type="entry name" value="Homeodomain-like"/>
    <property type="match status" value="1"/>
</dbReference>
<dbReference type="NCBIfam" id="NF033546">
    <property type="entry name" value="transpos_IS21"/>
    <property type="match status" value="1"/>
</dbReference>
<evidence type="ECO:0000256" key="3">
    <source>
        <dbReference type="ARBA" id="ARBA00023172"/>
    </source>
</evidence>
<keyword evidence="1" id="KW-0815">Transposition</keyword>
<evidence type="ECO:0000259" key="4">
    <source>
        <dbReference type="PROSITE" id="PS50531"/>
    </source>
</evidence>
<protein>
    <submittedName>
        <fullName evidence="5">Resolvase</fullName>
    </submittedName>
</protein>
<dbReference type="AlphaFoldDB" id="A0A0F8DX57"/>
<dbReference type="Pfam" id="PF02796">
    <property type="entry name" value="HTH_7"/>
    <property type="match status" value="1"/>
</dbReference>
<feature type="domain" description="HTH IS21-type" evidence="4">
    <location>
        <begin position="5"/>
        <end position="67"/>
    </location>
</feature>
<dbReference type="SUPFAM" id="SSF109709">
    <property type="entry name" value="KorB DNA-binding domain-like"/>
    <property type="match status" value="1"/>
</dbReference>
<evidence type="ECO:0000313" key="5">
    <source>
        <dbReference type="EMBL" id="KKG07268.1"/>
    </source>
</evidence>
<evidence type="ECO:0000256" key="2">
    <source>
        <dbReference type="ARBA" id="ARBA00023125"/>
    </source>
</evidence>
<dbReference type="RefSeq" id="WP_048043844.1">
    <property type="nucleotide sequence ID" value="NZ_JJOU01000230.1"/>
</dbReference>
<organism evidence="5 6">
    <name type="scientific">Methanosarcina mazei</name>
    <name type="common">Methanosarcina frisia</name>
    <dbReference type="NCBI Taxonomy" id="2209"/>
    <lineage>
        <taxon>Archaea</taxon>
        <taxon>Methanobacteriati</taxon>
        <taxon>Methanobacteriota</taxon>
        <taxon>Stenosarchaea group</taxon>
        <taxon>Methanomicrobia</taxon>
        <taxon>Methanosarcinales</taxon>
        <taxon>Methanosarcinaceae</taxon>
        <taxon>Methanosarcina</taxon>
    </lineage>
</organism>
<reference evidence="5 6" key="1">
    <citation type="journal article" date="2015" name="ISME J.">
        <title>Genomic and phenotypic differentiation among Methanosarcina mazei populations from Columbia River sediment.</title>
        <authorList>
            <person name="Youngblut N.D."/>
            <person name="Wirth J.S."/>
            <person name="Henriksen J.R."/>
            <person name="Smith M."/>
            <person name="Simon H."/>
            <person name="Metcalf W.W."/>
            <person name="Whitaker R.J."/>
        </authorList>
    </citation>
    <scope>NUCLEOTIDE SEQUENCE [LARGE SCALE GENOMIC DNA]</scope>
    <source>
        <strain evidence="5 6">2.F.T.2.6</strain>
    </source>
</reference>
<name>A0A0F8DX57_METMZ</name>
<dbReference type="PANTHER" id="PTHR35004:SF6">
    <property type="entry name" value="TRANSPOSASE"/>
    <property type="match status" value="1"/>
</dbReference>
<accession>A0A0F8DX57</accession>
<evidence type="ECO:0000256" key="1">
    <source>
        <dbReference type="ARBA" id="ARBA00022578"/>
    </source>
</evidence>
<dbReference type="PROSITE" id="PS50531">
    <property type="entry name" value="HTH_IS21"/>
    <property type="match status" value="1"/>
</dbReference>
<feature type="non-terminal residue" evidence="5">
    <location>
        <position position="213"/>
    </location>
</feature>
<dbReference type="GO" id="GO:0032196">
    <property type="term" value="P:transposition"/>
    <property type="evidence" value="ECO:0007669"/>
    <property type="project" value="UniProtKB-KW"/>
</dbReference>
<dbReference type="PANTHER" id="PTHR35004">
    <property type="entry name" value="TRANSPOSASE RV3428C-RELATED"/>
    <property type="match status" value="1"/>
</dbReference>
<proteinExistence type="predicted"/>
<comment type="caution">
    <text evidence="5">The sequence shown here is derived from an EMBL/GenBank/DDBJ whole genome shotgun (WGS) entry which is preliminary data.</text>
</comment>
<evidence type="ECO:0000313" key="6">
    <source>
        <dbReference type="Proteomes" id="UP000034047"/>
    </source>
</evidence>
<keyword evidence="3" id="KW-0233">DNA recombination</keyword>
<dbReference type="InterPro" id="IPR006120">
    <property type="entry name" value="Resolvase_HTH_dom"/>
</dbReference>
<keyword evidence="2" id="KW-0238">DNA-binding</keyword>